<gene>
    <name evidence="2" type="ORF">COT89_00180</name>
</gene>
<keyword evidence="1" id="KW-1133">Transmembrane helix</keyword>
<evidence type="ECO:0000313" key="2">
    <source>
        <dbReference type="EMBL" id="PIR98295.1"/>
    </source>
</evidence>
<proteinExistence type="predicted"/>
<protein>
    <submittedName>
        <fullName evidence="2">Uncharacterized protein</fullName>
    </submittedName>
</protein>
<accession>A0A2H0VGQ9</accession>
<feature type="transmembrane region" description="Helical" evidence="1">
    <location>
        <begin position="61"/>
        <end position="79"/>
    </location>
</feature>
<organism evidence="2 3">
    <name type="scientific">Candidatus Colwellbacteria bacterium CG10_big_fil_rev_8_21_14_0_10_42_22</name>
    <dbReference type="NCBI Taxonomy" id="1974540"/>
    <lineage>
        <taxon>Bacteria</taxon>
        <taxon>Candidatus Colwelliibacteriota</taxon>
    </lineage>
</organism>
<evidence type="ECO:0000313" key="3">
    <source>
        <dbReference type="Proteomes" id="UP000231466"/>
    </source>
</evidence>
<keyword evidence="1" id="KW-0812">Transmembrane</keyword>
<reference evidence="3" key="1">
    <citation type="submission" date="2017-09" db="EMBL/GenBank/DDBJ databases">
        <title>Depth-based differentiation of microbial function through sediment-hosted aquifers and enrichment of novel symbionts in the deep terrestrial subsurface.</title>
        <authorList>
            <person name="Probst A.J."/>
            <person name="Ladd B."/>
            <person name="Jarett J.K."/>
            <person name="Geller-Mcgrath D.E."/>
            <person name="Sieber C.M.K."/>
            <person name="Emerson J.B."/>
            <person name="Anantharaman K."/>
            <person name="Thomas B.C."/>
            <person name="Malmstrom R."/>
            <person name="Stieglmeier M."/>
            <person name="Klingl A."/>
            <person name="Woyke T."/>
            <person name="Ryan C.M."/>
            <person name="Banfield J.F."/>
        </authorList>
    </citation>
    <scope>NUCLEOTIDE SEQUENCE [LARGE SCALE GENOMIC DNA]</scope>
</reference>
<comment type="caution">
    <text evidence="2">The sequence shown here is derived from an EMBL/GenBank/DDBJ whole genome shotgun (WGS) entry which is preliminary data.</text>
</comment>
<dbReference type="EMBL" id="PFAH01000001">
    <property type="protein sequence ID" value="PIR98295.1"/>
    <property type="molecule type" value="Genomic_DNA"/>
</dbReference>
<dbReference type="AlphaFoldDB" id="A0A2H0VGQ9"/>
<keyword evidence="1" id="KW-0472">Membrane</keyword>
<feature type="transmembrane region" description="Helical" evidence="1">
    <location>
        <begin position="85"/>
        <end position="103"/>
    </location>
</feature>
<name>A0A2H0VGQ9_9BACT</name>
<evidence type="ECO:0000256" key="1">
    <source>
        <dbReference type="SAM" id="Phobius"/>
    </source>
</evidence>
<dbReference type="Proteomes" id="UP000231466">
    <property type="component" value="Unassembled WGS sequence"/>
</dbReference>
<sequence>MNAEVKKHNSLWWWLCPTMPSTYAIYWNDHPGLWMNRKRQLVFIEKLKTDSKFYQDNNTKFFIHILVVGIAAGLLDTFSNGSGPTIVLTIFVFVYIIQYLIGFKIR</sequence>